<sequence length="200" mass="21225">MLHRQLNMDKTRTARTPFQSGLQKGLGIGLGIGVGLLSTALFAAAAAMNVFAPGEVISSNDLNKNFEMAAPEGAVMAFYLPDCPDGWARANGSNGTPDLRGRFIRGMNESGAGADPDTWRVSGSIQTDAFQGHWHETWHNTSEGGTGVTGDDFGFAPTVKVADVNSRSRSAITDGSHGTPRIAAETRPVNVALIYCMRQN</sequence>
<dbReference type="SUPFAM" id="SSF88874">
    <property type="entry name" value="Receptor-binding domain of short tail fibre protein gp12"/>
    <property type="match status" value="1"/>
</dbReference>
<dbReference type="EMBL" id="WBUI01000001">
    <property type="protein sequence ID" value="KAB2935408.1"/>
    <property type="molecule type" value="Genomic_DNA"/>
</dbReference>
<name>A0A833H5R4_9LEPT</name>
<organism evidence="2 3">
    <name type="scientific">Leptonema illini</name>
    <dbReference type="NCBI Taxonomy" id="183"/>
    <lineage>
        <taxon>Bacteria</taxon>
        <taxon>Pseudomonadati</taxon>
        <taxon>Spirochaetota</taxon>
        <taxon>Spirochaetia</taxon>
        <taxon>Leptospirales</taxon>
        <taxon>Leptospiraceae</taxon>
        <taxon>Leptonema</taxon>
    </lineage>
</organism>
<evidence type="ECO:0000313" key="2">
    <source>
        <dbReference type="EMBL" id="KAB2935408.1"/>
    </source>
</evidence>
<reference evidence="2 3" key="1">
    <citation type="submission" date="2019-10" db="EMBL/GenBank/DDBJ databases">
        <title>Extracellular Electron Transfer in a Candidatus Methanoperedens spp. Enrichment Culture.</title>
        <authorList>
            <person name="Berger S."/>
            <person name="Rangel Shaw D."/>
            <person name="Berben T."/>
            <person name="In 'T Zandt M."/>
            <person name="Frank J."/>
            <person name="Reimann J."/>
            <person name="Jetten M.S.M."/>
            <person name="Welte C.U."/>
        </authorList>
    </citation>
    <scope>NUCLEOTIDE SEQUENCE [LARGE SCALE GENOMIC DNA]</scope>
    <source>
        <strain evidence="2">SB12</strain>
    </source>
</reference>
<keyword evidence="1" id="KW-1133">Transmembrane helix</keyword>
<dbReference type="Proteomes" id="UP000460298">
    <property type="component" value="Unassembled WGS sequence"/>
</dbReference>
<keyword evidence="1" id="KW-0812">Transmembrane</keyword>
<dbReference type="AlphaFoldDB" id="A0A833H5R4"/>
<proteinExistence type="predicted"/>
<protein>
    <submittedName>
        <fullName evidence="2">Tail fiber protein</fullName>
    </submittedName>
</protein>
<accession>A0A833H5R4</accession>
<evidence type="ECO:0000256" key="1">
    <source>
        <dbReference type="SAM" id="Phobius"/>
    </source>
</evidence>
<feature type="transmembrane region" description="Helical" evidence="1">
    <location>
        <begin position="25"/>
        <end position="52"/>
    </location>
</feature>
<gene>
    <name evidence="2" type="ORF">F9K24_01385</name>
</gene>
<evidence type="ECO:0000313" key="3">
    <source>
        <dbReference type="Proteomes" id="UP000460298"/>
    </source>
</evidence>
<keyword evidence="1" id="KW-0472">Membrane</keyword>
<comment type="caution">
    <text evidence="2">The sequence shown here is derived from an EMBL/GenBank/DDBJ whole genome shotgun (WGS) entry which is preliminary data.</text>
</comment>